<evidence type="ECO:0000259" key="2">
    <source>
        <dbReference type="SMART" id="SM00849"/>
    </source>
</evidence>
<dbReference type="EMBL" id="JAJEQM010000013">
    <property type="protein sequence ID" value="MCC2211026.1"/>
    <property type="molecule type" value="Genomic_DNA"/>
</dbReference>
<dbReference type="GO" id="GO:0004521">
    <property type="term" value="F:RNA endonuclease activity"/>
    <property type="evidence" value="ECO:0007669"/>
    <property type="project" value="TreeGrafter"/>
</dbReference>
<evidence type="ECO:0000256" key="1">
    <source>
        <dbReference type="ARBA" id="ARBA00022801"/>
    </source>
</evidence>
<keyword evidence="1" id="KW-0378">Hydrolase</keyword>
<protein>
    <submittedName>
        <fullName evidence="4">MBL fold metallo-hydrolase</fullName>
    </submittedName>
</protein>
<dbReference type="InterPro" id="IPR036866">
    <property type="entry name" value="RibonucZ/Hydroxyglut_hydro"/>
</dbReference>
<dbReference type="SMART" id="SM01027">
    <property type="entry name" value="Beta-Casp"/>
    <property type="match status" value="1"/>
</dbReference>
<dbReference type="AlphaFoldDB" id="A0AAE3JA23"/>
<dbReference type="RefSeq" id="WP_147513757.1">
    <property type="nucleotide sequence ID" value="NZ_JAJEQM010000013.1"/>
</dbReference>
<dbReference type="SUPFAM" id="SSF56281">
    <property type="entry name" value="Metallo-hydrolase/oxidoreductase"/>
    <property type="match status" value="1"/>
</dbReference>
<dbReference type="Gene3D" id="3.60.15.10">
    <property type="entry name" value="Ribonuclease Z/Hydroxyacylglutathione hydrolase-like"/>
    <property type="match status" value="1"/>
</dbReference>
<evidence type="ECO:0000259" key="3">
    <source>
        <dbReference type="SMART" id="SM01027"/>
    </source>
</evidence>
<dbReference type="SMART" id="SM00849">
    <property type="entry name" value="Lactamase_B"/>
    <property type="match status" value="1"/>
</dbReference>
<evidence type="ECO:0000313" key="4">
    <source>
        <dbReference type="EMBL" id="MCC2211026.1"/>
    </source>
</evidence>
<dbReference type="InterPro" id="IPR022712">
    <property type="entry name" value="Beta_Casp"/>
</dbReference>
<dbReference type="Gene3D" id="3.40.50.10890">
    <property type="match status" value="1"/>
</dbReference>
<dbReference type="PANTHER" id="PTHR11203:SF37">
    <property type="entry name" value="INTEGRATOR COMPLEX SUBUNIT 11"/>
    <property type="match status" value="1"/>
</dbReference>
<proteinExistence type="predicted"/>
<organism evidence="4 5">
    <name type="scientific">Hominilimicola fabiformis</name>
    <dbReference type="NCBI Taxonomy" id="2885356"/>
    <lineage>
        <taxon>Bacteria</taxon>
        <taxon>Bacillati</taxon>
        <taxon>Bacillota</taxon>
        <taxon>Clostridia</taxon>
        <taxon>Eubacteriales</taxon>
        <taxon>Oscillospiraceae</taxon>
        <taxon>Hominilimicola</taxon>
    </lineage>
</organism>
<accession>A0AAE3JA23</accession>
<feature type="domain" description="Metallo-beta-lactamase" evidence="2">
    <location>
        <begin position="13"/>
        <end position="248"/>
    </location>
</feature>
<comment type="caution">
    <text evidence="4">The sequence shown here is derived from an EMBL/GenBank/DDBJ whole genome shotgun (WGS) entry which is preliminary data.</text>
</comment>
<name>A0AAE3JA23_9FIRM</name>
<dbReference type="InterPro" id="IPR011108">
    <property type="entry name" value="RMMBL"/>
</dbReference>
<dbReference type="Pfam" id="PF07521">
    <property type="entry name" value="RMMBL"/>
    <property type="match status" value="1"/>
</dbReference>
<sequence length="535" mass="60073">MKITFLGAAHEVTGSCTLIETNGKNILVDCGMEQGADIFENQEIPVNPNDIECVLLTHAHIDHSGNLPLLYKNGFRGKIYATNETSDLCEIMLPDSAHIQETEAKWRNRKAKRAGREEYVPIYDMDDTIGVLQQFRPCNYDEKIRILENVEIRFHDIGHLLGSSCIEIWITESGITKKTVFSGDVGNTNQPIIKDPTPIYDTDDTDYLVIESTYGNRFHTEVPDYITLLAGEFQRTFDRGGNVVIPSFAVGRTQELLYYIRQIKEQNLVKGYGDFSVYVDSPLANEATAIFLQCDVKCLDEEARALVDSGINPLTFSGLKLAVSTDESVAINFDEKPKVIISSSGMCEAGRIRHHLKHNLWRRECLILFVGYQAEGTLGRMLCDGVKNVKLFGEDIEVNAEIKMLDGISGHADKNGLIKWLKTFKKKPKIVFVNHGEEKSCDEFTDCIRNEYGYNSVAPYSGTCYDLLTGEVVVQTYGIRVQKKKTTKRAATVFGRLIAAAERLLAVARSCEGMANKDLAKFADQIDMLSEKWKR</sequence>
<dbReference type="Pfam" id="PF00753">
    <property type="entry name" value="Lactamase_B"/>
    <property type="match status" value="1"/>
</dbReference>
<dbReference type="GO" id="GO:0016787">
    <property type="term" value="F:hydrolase activity"/>
    <property type="evidence" value="ECO:0007669"/>
    <property type="project" value="UniProtKB-KW"/>
</dbReference>
<dbReference type="Pfam" id="PF10996">
    <property type="entry name" value="Beta-Casp"/>
    <property type="match status" value="1"/>
</dbReference>
<dbReference type="InterPro" id="IPR001279">
    <property type="entry name" value="Metallo-B-lactamas"/>
</dbReference>
<dbReference type="PANTHER" id="PTHR11203">
    <property type="entry name" value="CLEAVAGE AND POLYADENYLATION SPECIFICITY FACTOR FAMILY MEMBER"/>
    <property type="match status" value="1"/>
</dbReference>
<gene>
    <name evidence="4" type="ORF">LKE05_09525</name>
</gene>
<evidence type="ECO:0000313" key="5">
    <source>
        <dbReference type="Proteomes" id="UP001198242"/>
    </source>
</evidence>
<dbReference type="Proteomes" id="UP001198242">
    <property type="component" value="Unassembled WGS sequence"/>
</dbReference>
<keyword evidence="5" id="KW-1185">Reference proteome</keyword>
<reference evidence="4 5" key="1">
    <citation type="submission" date="2021-10" db="EMBL/GenBank/DDBJ databases">
        <title>Anaerobic single-cell dispensing facilitates the cultivation of human gut bacteria.</title>
        <authorList>
            <person name="Afrizal A."/>
        </authorList>
    </citation>
    <scope>NUCLEOTIDE SEQUENCE [LARGE SCALE GENOMIC DNA]</scope>
    <source>
        <strain evidence="4 5">CLA-AA-H232</strain>
    </source>
</reference>
<dbReference type="CDD" id="cd16295">
    <property type="entry name" value="TTHA0252-CPSF-like_MBL-fold"/>
    <property type="match status" value="1"/>
</dbReference>
<feature type="domain" description="Beta-Casp" evidence="3">
    <location>
        <begin position="253"/>
        <end position="382"/>
    </location>
</feature>
<dbReference type="InterPro" id="IPR050698">
    <property type="entry name" value="MBL"/>
</dbReference>